<organism evidence="11 12">
    <name type="scientific">Cyanistes caeruleus</name>
    <name type="common">Eurasian blue tit</name>
    <name type="synonym">Parus caeruleus</name>
    <dbReference type="NCBI Taxonomy" id="156563"/>
    <lineage>
        <taxon>Eukaryota</taxon>
        <taxon>Metazoa</taxon>
        <taxon>Chordata</taxon>
        <taxon>Craniata</taxon>
        <taxon>Vertebrata</taxon>
        <taxon>Euteleostomi</taxon>
        <taxon>Archelosauria</taxon>
        <taxon>Archosauria</taxon>
        <taxon>Dinosauria</taxon>
        <taxon>Saurischia</taxon>
        <taxon>Theropoda</taxon>
        <taxon>Coelurosauria</taxon>
        <taxon>Aves</taxon>
        <taxon>Neognathae</taxon>
        <taxon>Neoaves</taxon>
        <taxon>Telluraves</taxon>
        <taxon>Australaves</taxon>
        <taxon>Passeriformes</taxon>
        <taxon>Paridae</taxon>
        <taxon>Cyanistes</taxon>
    </lineage>
</organism>
<gene>
    <name evidence="11" type="primary">LOC111930907</name>
</gene>
<evidence type="ECO:0000313" key="11">
    <source>
        <dbReference type="Ensembl" id="ENSCCEP00000016596.1"/>
    </source>
</evidence>
<keyword evidence="6 10" id="KW-1133">Transmembrane helix</keyword>
<keyword evidence="4 10" id="KW-0812">Transmembrane</keyword>
<proteinExistence type="inferred from homology"/>
<evidence type="ECO:0000256" key="2">
    <source>
        <dbReference type="ARBA" id="ARBA00022516"/>
    </source>
</evidence>
<dbReference type="GO" id="GO:0042761">
    <property type="term" value="P:very long-chain fatty acid biosynthetic process"/>
    <property type="evidence" value="ECO:0007669"/>
    <property type="project" value="TreeGrafter"/>
</dbReference>
<dbReference type="InterPro" id="IPR030457">
    <property type="entry name" value="ELO_CS"/>
</dbReference>
<keyword evidence="12" id="KW-1185">Reference proteome</keyword>
<reference evidence="11" key="2">
    <citation type="submission" date="2025-09" db="UniProtKB">
        <authorList>
            <consortium name="Ensembl"/>
        </authorList>
    </citation>
    <scope>IDENTIFICATION</scope>
</reference>
<feature type="transmembrane region" description="Helical" evidence="10">
    <location>
        <begin position="146"/>
        <end position="167"/>
    </location>
</feature>
<feature type="transmembrane region" description="Helical" evidence="10">
    <location>
        <begin position="228"/>
        <end position="255"/>
    </location>
</feature>
<dbReference type="Ensembl" id="ENSCCET00000025657.1">
    <property type="protein sequence ID" value="ENSCCEP00000016596.1"/>
    <property type="gene ID" value="ENSCCEG00000015505.1"/>
</dbReference>
<evidence type="ECO:0000256" key="6">
    <source>
        <dbReference type="ARBA" id="ARBA00022989"/>
    </source>
</evidence>
<keyword evidence="5 10" id="KW-0276">Fatty acid metabolism</keyword>
<evidence type="ECO:0000256" key="10">
    <source>
        <dbReference type="RuleBase" id="RU361115"/>
    </source>
</evidence>
<evidence type="ECO:0000256" key="8">
    <source>
        <dbReference type="ARBA" id="ARBA00023136"/>
    </source>
</evidence>
<dbReference type="GO" id="GO:0009922">
    <property type="term" value="F:fatty acid elongase activity"/>
    <property type="evidence" value="ECO:0007669"/>
    <property type="project" value="UniProtKB-EC"/>
</dbReference>
<accession>A0A8C0V444</accession>
<dbReference type="InterPro" id="IPR002076">
    <property type="entry name" value="ELO_fam"/>
</dbReference>
<dbReference type="EC" id="2.3.1.199" evidence="10"/>
<dbReference type="Proteomes" id="UP000694410">
    <property type="component" value="Unplaced"/>
</dbReference>
<keyword evidence="9 10" id="KW-0275">Fatty acid biosynthesis</keyword>
<feature type="transmembrane region" description="Helical" evidence="10">
    <location>
        <begin position="174"/>
        <end position="191"/>
    </location>
</feature>
<keyword evidence="3 10" id="KW-0808">Transferase</keyword>
<feature type="transmembrane region" description="Helical" evidence="10">
    <location>
        <begin position="98"/>
        <end position="117"/>
    </location>
</feature>
<dbReference type="PROSITE" id="PS01188">
    <property type="entry name" value="ELO"/>
    <property type="match status" value="1"/>
</dbReference>
<dbReference type="PANTHER" id="PTHR11157">
    <property type="entry name" value="FATTY ACID ACYL TRANSFERASE-RELATED"/>
    <property type="match status" value="1"/>
</dbReference>
<evidence type="ECO:0000256" key="4">
    <source>
        <dbReference type="ARBA" id="ARBA00022692"/>
    </source>
</evidence>
<dbReference type="GO" id="GO:0030148">
    <property type="term" value="P:sphingolipid biosynthetic process"/>
    <property type="evidence" value="ECO:0007669"/>
    <property type="project" value="TreeGrafter"/>
</dbReference>
<evidence type="ECO:0000256" key="9">
    <source>
        <dbReference type="ARBA" id="ARBA00023160"/>
    </source>
</evidence>
<dbReference type="GO" id="GO:0034626">
    <property type="term" value="P:fatty acid elongation, polyunsaturated fatty acid"/>
    <property type="evidence" value="ECO:0007669"/>
    <property type="project" value="TreeGrafter"/>
</dbReference>
<dbReference type="GO" id="GO:0034625">
    <property type="term" value="P:fatty acid elongation, monounsaturated fatty acid"/>
    <property type="evidence" value="ECO:0007669"/>
    <property type="project" value="TreeGrafter"/>
</dbReference>
<dbReference type="GO" id="GO:0005789">
    <property type="term" value="C:endoplasmic reticulum membrane"/>
    <property type="evidence" value="ECO:0007669"/>
    <property type="project" value="TreeGrafter"/>
</dbReference>
<dbReference type="GO" id="GO:0019367">
    <property type="term" value="P:fatty acid elongation, saturated fatty acid"/>
    <property type="evidence" value="ECO:0007669"/>
    <property type="project" value="TreeGrafter"/>
</dbReference>
<name>A0A8C0V444_CYACU</name>
<keyword evidence="7 10" id="KW-0443">Lipid metabolism</keyword>
<comment type="subcellular location">
    <subcellularLocation>
        <location evidence="1">Membrane</location>
        <topology evidence="1">Multi-pass membrane protein</topology>
    </subcellularLocation>
</comment>
<evidence type="ECO:0000256" key="5">
    <source>
        <dbReference type="ARBA" id="ARBA00022832"/>
    </source>
</evidence>
<feature type="transmembrane region" description="Helical" evidence="10">
    <location>
        <begin position="267"/>
        <end position="290"/>
    </location>
</feature>
<evidence type="ECO:0000313" key="12">
    <source>
        <dbReference type="Proteomes" id="UP000694410"/>
    </source>
</evidence>
<evidence type="ECO:0000256" key="7">
    <source>
        <dbReference type="ARBA" id="ARBA00023098"/>
    </source>
</evidence>
<sequence length="299" mass="35136">MLGRSAFPGLYPPVRRAGVPRFGSLPGMLNMEANVDPSELQPLGEYDFEKNFNHLAARKWMEENWQKSFIFAVIYFIVIFGIQHFMKERRPFNLRTPLILWSFSLSLFSLFAAFRVWKQMAFLLLTKGFKQSVCSQSFYIHPVSKLWMYLFALSKLVEMGDTLFIVLRKKKLMFIHWYHHLLTMIMSWYGYKIMAIGMGWNAALNLSIHFVMYLYYTVTAMGFRVPRSITMLITTSQMVQMTGFVIMNIFIVFWMDDKLCQTTWTMLFLSSSLYTTLLALFSNFFVKAYLSSNQKSKLN</sequence>
<dbReference type="AlphaFoldDB" id="A0A8C0V444"/>
<keyword evidence="2 10" id="KW-0444">Lipid biosynthesis</keyword>
<keyword evidence="8 10" id="KW-0472">Membrane</keyword>
<comment type="catalytic activity">
    <reaction evidence="10">
        <text>a very-long-chain acyl-CoA + malonyl-CoA + H(+) = a very-long-chain 3-oxoacyl-CoA + CO2 + CoA</text>
        <dbReference type="Rhea" id="RHEA:32727"/>
        <dbReference type="ChEBI" id="CHEBI:15378"/>
        <dbReference type="ChEBI" id="CHEBI:16526"/>
        <dbReference type="ChEBI" id="CHEBI:57287"/>
        <dbReference type="ChEBI" id="CHEBI:57384"/>
        <dbReference type="ChEBI" id="CHEBI:90725"/>
        <dbReference type="ChEBI" id="CHEBI:90736"/>
        <dbReference type="EC" id="2.3.1.199"/>
    </reaction>
</comment>
<evidence type="ECO:0000256" key="1">
    <source>
        <dbReference type="ARBA" id="ARBA00004141"/>
    </source>
</evidence>
<dbReference type="PANTHER" id="PTHR11157:SF68">
    <property type="entry name" value="ELONGATION OF VERY LONG CHAIN FATTY ACIDS PROTEIN 3"/>
    <property type="match status" value="1"/>
</dbReference>
<feature type="transmembrane region" description="Helical" evidence="10">
    <location>
        <begin position="68"/>
        <end position="86"/>
    </location>
</feature>
<dbReference type="Pfam" id="PF01151">
    <property type="entry name" value="ELO"/>
    <property type="match status" value="1"/>
</dbReference>
<reference evidence="11" key="1">
    <citation type="submission" date="2025-08" db="UniProtKB">
        <authorList>
            <consortium name="Ensembl"/>
        </authorList>
    </citation>
    <scope>IDENTIFICATION</scope>
</reference>
<comment type="similarity">
    <text evidence="10">Belongs to the ELO family.</text>
</comment>
<protein>
    <recommendedName>
        <fullName evidence="10">Elongation of very long chain fatty acids protein</fullName>
        <ecNumber evidence="10">2.3.1.199</ecNumber>
    </recommendedName>
    <alternativeName>
        <fullName evidence="10">Very-long-chain 3-oxoacyl-CoA synthase</fullName>
    </alternativeName>
</protein>
<evidence type="ECO:0000256" key="3">
    <source>
        <dbReference type="ARBA" id="ARBA00022679"/>
    </source>
</evidence>